<reference evidence="13 14" key="1">
    <citation type="submission" date="2014-04" db="EMBL/GenBank/DDBJ databases">
        <authorList>
            <consortium name="DOE Joint Genome Institute"/>
            <person name="Kuo A."/>
            <person name="Girlanda M."/>
            <person name="Perotto S."/>
            <person name="Kohler A."/>
            <person name="Nagy L.G."/>
            <person name="Floudas D."/>
            <person name="Copeland A."/>
            <person name="Barry K.W."/>
            <person name="Cichocki N."/>
            <person name="Veneault-Fourrey C."/>
            <person name="LaButti K."/>
            <person name="Lindquist E.A."/>
            <person name="Lipzen A."/>
            <person name="Lundell T."/>
            <person name="Morin E."/>
            <person name="Murat C."/>
            <person name="Sun H."/>
            <person name="Tunlid A."/>
            <person name="Henrissat B."/>
            <person name="Grigoriev I.V."/>
            <person name="Hibbett D.S."/>
            <person name="Martin F."/>
            <person name="Nordberg H.P."/>
            <person name="Cantor M.N."/>
            <person name="Hua S.X."/>
        </authorList>
    </citation>
    <scope>NUCLEOTIDE SEQUENCE [LARGE SCALE GENOMIC DNA]</scope>
    <source>
        <strain evidence="13 14">MUT 4182</strain>
    </source>
</reference>
<keyword evidence="7" id="KW-0449">Lipoprotein</keyword>
<feature type="transmembrane region" description="Helical" evidence="10">
    <location>
        <begin position="61"/>
        <end position="79"/>
    </location>
</feature>
<keyword evidence="6" id="KW-0564">Palmitate</keyword>
<dbReference type="InterPro" id="IPR039859">
    <property type="entry name" value="PFA4/ZDH16/20/ERF2-like"/>
</dbReference>
<evidence type="ECO:0000256" key="10">
    <source>
        <dbReference type="RuleBase" id="RU079119"/>
    </source>
</evidence>
<evidence type="ECO:0000313" key="13">
    <source>
        <dbReference type="EMBL" id="KIO30917.1"/>
    </source>
</evidence>
<dbReference type="InterPro" id="IPR001594">
    <property type="entry name" value="Palmitoyltrfase_DHHC"/>
</dbReference>
<feature type="region of interest" description="Disordered" evidence="11">
    <location>
        <begin position="323"/>
        <end position="346"/>
    </location>
</feature>
<evidence type="ECO:0000256" key="4">
    <source>
        <dbReference type="ARBA" id="ARBA00022989"/>
    </source>
</evidence>
<evidence type="ECO:0000256" key="2">
    <source>
        <dbReference type="ARBA" id="ARBA00022679"/>
    </source>
</evidence>
<sequence length="346" mass="39189">MGLIPRLPRFVFACFKSVERAADRLTGAVGPVFVALAWFLISVGIVYFFDVVAPKLSWPLLQLPVCILCAANMLGHYYLACTVRPGTPDDMKGTGEETGWMWARRRKHSPDLGVAWNDSRSRVGDWGTTMERGKIGRCKRCFKQKPERAHHCKVCKTCILKFDHHCPVSIAVGLRNERHFVLFMAWFVISCSCFVMLGYEYLWPAIAYQSDDWHSRLPPTGYVLIYILALALGFAVSVMLFWHLYLVSSAESTVENYDFARYREVAKARGTEFVNSYDLGRMKNLMLFFNLGPSGYSLYTLLLPLRCAPLSDGISWPRRPGYPKHHGIGEGDEMTDVEDDEAGDGE</sequence>
<feature type="domain" description="Palmitoyltransferase DHHC" evidence="12">
    <location>
        <begin position="138"/>
        <end position="257"/>
    </location>
</feature>
<feature type="transmembrane region" description="Helical" evidence="10">
    <location>
        <begin position="180"/>
        <end position="202"/>
    </location>
</feature>
<keyword evidence="2 10" id="KW-0808">Transferase</keyword>
<evidence type="ECO:0000259" key="12">
    <source>
        <dbReference type="Pfam" id="PF01529"/>
    </source>
</evidence>
<dbReference type="EC" id="2.3.1.225" evidence="10"/>
<name>A0A0C3MB27_9AGAM</name>
<evidence type="ECO:0000256" key="6">
    <source>
        <dbReference type="ARBA" id="ARBA00023139"/>
    </source>
</evidence>
<protein>
    <recommendedName>
        <fullName evidence="10">Palmitoyltransferase</fullName>
        <ecNumber evidence="10">2.3.1.225</ecNumber>
    </recommendedName>
</protein>
<dbReference type="Pfam" id="PF01529">
    <property type="entry name" value="DHHC"/>
    <property type="match status" value="1"/>
</dbReference>
<comment type="domain">
    <text evidence="10">The DHHC domain is required for palmitoyltransferase activity.</text>
</comment>
<keyword evidence="3 10" id="KW-0812">Transmembrane</keyword>
<feature type="compositionally biased region" description="Acidic residues" evidence="11">
    <location>
        <begin position="330"/>
        <end position="346"/>
    </location>
</feature>
<evidence type="ECO:0000313" key="14">
    <source>
        <dbReference type="Proteomes" id="UP000054248"/>
    </source>
</evidence>
<dbReference type="PROSITE" id="PS50216">
    <property type="entry name" value="DHHC"/>
    <property type="match status" value="1"/>
</dbReference>
<gene>
    <name evidence="13" type="ORF">M407DRAFT_68622</name>
</gene>
<accession>A0A0C3MB27</accession>
<evidence type="ECO:0000256" key="1">
    <source>
        <dbReference type="ARBA" id="ARBA00004141"/>
    </source>
</evidence>
<evidence type="ECO:0000256" key="7">
    <source>
        <dbReference type="ARBA" id="ARBA00023288"/>
    </source>
</evidence>
<dbReference type="STRING" id="1051891.A0A0C3MB27"/>
<keyword evidence="8 10" id="KW-0012">Acyltransferase</keyword>
<dbReference type="Proteomes" id="UP000054248">
    <property type="component" value="Unassembled WGS sequence"/>
</dbReference>
<comment type="similarity">
    <text evidence="10">Belongs to the DHHC palmitoyltransferase family.</text>
</comment>
<dbReference type="EMBL" id="KN822967">
    <property type="protein sequence ID" value="KIO30917.1"/>
    <property type="molecule type" value="Genomic_DNA"/>
</dbReference>
<organism evidence="13 14">
    <name type="scientific">Tulasnella calospora MUT 4182</name>
    <dbReference type="NCBI Taxonomy" id="1051891"/>
    <lineage>
        <taxon>Eukaryota</taxon>
        <taxon>Fungi</taxon>
        <taxon>Dikarya</taxon>
        <taxon>Basidiomycota</taxon>
        <taxon>Agaricomycotina</taxon>
        <taxon>Agaricomycetes</taxon>
        <taxon>Cantharellales</taxon>
        <taxon>Tulasnellaceae</taxon>
        <taxon>Tulasnella</taxon>
    </lineage>
</organism>
<keyword evidence="14" id="KW-1185">Reference proteome</keyword>
<keyword evidence="5 10" id="KW-0472">Membrane</keyword>
<dbReference type="HOGENOM" id="CLU_054274_1_0_1"/>
<dbReference type="GO" id="GO:0016020">
    <property type="term" value="C:membrane"/>
    <property type="evidence" value="ECO:0007669"/>
    <property type="project" value="UniProtKB-SubCell"/>
</dbReference>
<comment type="catalytic activity">
    <reaction evidence="9 10">
        <text>L-cysteinyl-[protein] + hexadecanoyl-CoA = S-hexadecanoyl-L-cysteinyl-[protein] + CoA</text>
        <dbReference type="Rhea" id="RHEA:36683"/>
        <dbReference type="Rhea" id="RHEA-COMP:10131"/>
        <dbReference type="Rhea" id="RHEA-COMP:11032"/>
        <dbReference type="ChEBI" id="CHEBI:29950"/>
        <dbReference type="ChEBI" id="CHEBI:57287"/>
        <dbReference type="ChEBI" id="CHEBI:57379"/>
        <dbReference type="ChEBI" id="CHEBI:74151"/>
        <dbReference type="EC" id="2.3.1.225"/>
    </reaction>
</comment>
<reference evidence="14" key="2">
    <citation type="submission" date="2015-01" db="EMBL/GenBank/DDBJ databases">
        <title>Evolutionary Origins and Diversification of the Mycorrhizal Mutualists.</title>
        <authorList>
            <consortium name="DOE Joint Genome Institute"/>
            <consortium name="Mycorrhizal Genomics Consortium"/>
            <person name="Kohler A."/>
            <person name="Kuo A."/>
            <person name="Nagy L.G."/>
            <person name="Floudas D."/>
            <person name="Copeland A."/>
            <person name="Barry K.W."/>
            <person name="Cichocki N."/>
            <person name="Veneault-Fourrey C."/>
            <person name="LaButti K."/>
            <person name="Lindquist E.A."/>
            <person name="Lipzen A."/>
            <person name="Lundell T."/>
            <person name="Morin E."/>
            <person name="Murat C."/>
            <person name="Riley R."/>
            <person name="Ohm R."/>
            <person name="Sun H."/>
            <person name="Tunlid A."/>
            <person name="Henrissat B."/>
            <person name="Grigoriev I.V."/>
            <person name="Hibbett D.S."/>
            <person name="Martin F."/>
        </authorList>
    </citation>
    <scope>NUCLEOTIDE SEQUENCE [LARGE SCALE GENOMIC DNA]</scope>
    <source>
        <strain evidence="14">MUT 4182</strain>
    </source>
</reference>
<evidence type="ECO:0000256" key="11">
    <source>
        <dbReference type="SAM" id="MobiDB-lite"/>
    </source>
</evidence>
<dbReference type="OrthoDB" id="9909019at2759"/>
<keyword evidence="4 10" id="KW-1133">Transmembrane helix</keyword>
<dbReference type="AlphaFoldDB" id="A0A0C3MB27"/>
<evidence type="ECO:0000256" key="3">
    <source>
        <dbReference type="ARBA" id="ARBA00022692"/>
    </source>
</evidence>
<comment type="subcellular location">
    <subcellularLocation>
        <location evidence="1">Membrane</location>
        <topology evidence="1">Multi-pass membrane protein</topology>
    </subcellularLocation>
</comment>
<proteinExistence type="inferred from homology"/>
<feature type="transmembrane region" description="Helical" evidence="10">
    <location>
        <begin position="25"/>
        <end position="49"/>
    </location>
</feature>
<evidence type="ECO:0000256" key="9">
    <source>
        <dbReference type="ARBA" id="ARBA00048048"/>
    </source>
</evidence>
<evidence type="ECO:0000256" key="8">
    <source>
        <dbReference type="ARBA" id="ARBA00023315"/>
    </source>
</evidence>
<dbReference type="GO" id="GO:0019706">
    <property type="term" value="F:protein-cysteine S-palmitoyltransferase activity"/>
    <property type="evidence" value="ECO:0007669"/>
    <property type="project" value="UniProtKB-EC"/>
</dbReference>
<evidence type="ECO:0000256" key="5">
    <source>
        <dbReference type="ARBA" id="ARBA00023136"/>
    </source>
</evidence>
<dbReference type="PANTHER" id="PTHR12246">
    <property type="entry name" value="PALMITOYLTRANSFERASE ZDHHC16"/>
    <property type="match status" value="1"/>
</dbReference>
<feature type="transmembrane region" description="Helical" evidence="10">
    <location>
        <begin position="222"/>
        <end position="242"/>
    </location>
</feature>